<proteinExistence type="predicted"/>
<dbReference type="GO" id="GO:0030048">
    <property type="term" value="P:actin filament-based movement"/>
    <property type="evidence" value="ECO:0007669"/>
    <property type="project" value="TreeGrafter"/>
</dbReference>
<evidence type="ECO:0000256" key="1">
    <source>
        <dbReference type="SAM" id="SignalP"/>
    </source>
</evidence>
<dbReference type="PANTHER" id="PTHR48226:SF1">
    <property type="entry name" value="WAS_WASL-INTERACTING PROTEIN FAMILY MEMBER 1"/>
    <property type="match status" value="1"/>
</dbReference>
<feature type="signal peptide" evidence="1">
    <location>
        <begin position="1"/>
        <end position="33"/>
    </location>
</feature>
<sequence precursor="true">MIFELRSGHPYKRCCYRLMLLVAIASAGTLSFAQTGGGGAGGGGAGGGGAGGGGAGGGGGTGGGGAGGGGSVGGGIFVDRDGLMTSAVQGNRVPRLDARRARAYVSERLSEDVARSSESRKVSLVRLENAVAKRLVAGEAISEEMAFLAGLTRIEHVFLYPETGDVVISGPAEPFAPDSAGRITSVESGRAPLRLEDLVVAIRSADQSNSVGCSIDPVPSKLADLKRWIAANSTPAPPAIAAGRFLTMAKVLGNQVVSVHGVPADSRFASVLVEADWVMKKVASGLLPSGTRRVPSHLAMLRPGGNAMQRWWFVPRFESIVRNEAGTAFELAGPRLKLLSQDEVVDDAGNRSNALSTDASTERFARLFSEHFEELAAVHRSFAELQNLVDILLLTALLEEPQIGGAVGWSMPVFKQDSRFPITKTPVPKWVASTANAKRAGTGTVVGIIAGGVSIRPAALVRSAKPVTDGSKLSDRRQRAMEASDNWWWD</sequence>
<dbReference type="KEGG" id="svp:Pan189_25520"/>
<dbReference type="Proteomes" id="UP000317318">
    <property type="component" value="Chromosome"/>
</dbReference>
<keyword evidence="3" id="KW-1185">Reference proteome</keyword>
<name>A0A517R2Q9_9PLAN</name>
<dbReference type="OrthoDB" id="233246at2"/>
<protein>
    <recommendedName>
        <fullName evidence="4">DUF1598 domain-containing protein</fullName>
    </recommendedName>
</protein>
<dbReference type="InterPro" id="IPR053099">
    <property type="entry name" value="WAS/WASL-interacting_domain"/>
</dbReference>
<organism evidence="2 3">
    <name type="scientific">Stratiformator vulcanicus</name>
    <dbReference type="NCBI Taxonomy" id="2527980"/>
    <lineage>
        <taxon>Bacteria</taxon>
        <taxon>Pseudomonadati</taxon>
        <taxon>Planctomycetota</taxon>
        <taxon>Planctomycetia</taxon>
        <taxon>Planctomycetales</taxon>
        <taxon>Planctomycetaceae</taxon>
        <taxon>Stratiformator</taxon>
    </lineage>
</organism>
<reference evidence="2 3" key="1">
    <citation type="submission" date="2019-02" db="EMBL/GenBank/DDBJ databases">
        <title>Deep-cultivation of Planctomycetes and their phenomic and genomic characterization uncovers novel biology.</title>
        <authorList>
            <person name="Wiegand S."/>
            <person name="Jogler M."/>
            <person name="Boedeker C."/>
            <person name="Pinto D."/>
            <person name="Vollmers J."/>
            <person name="Rivas-Marin E."/>
            <person name="Kohn T."/>
            <person name="Peeters S.H."/>
            <person name="Heuer A."/>
            <person name="Rast P."/>
            <person name="Oberbeckmann S."/>
            <person name="Bunk B."/>
            <person name="Jeske O."/>
            <person name="Meyerdierks A."/>
            <person name="Storesund J.E."/>
            <person name="Kallscheuer N."/>
            <person name="Luecker S."/>
            <person name="Lage O.M."/>
            <person name="Pohl T."/>
            <person name="Merkel B.J."/>
            <person name="Hornburger P."/>
            <person name="Mueller R.-W."/>
            <person name="Bruemmer F."/>
            <person name="Labrenz M."/>
            <person name="Spormann A.M."/>
            <person name="Op den Camp H."/>
            <person name="Overmann J."/>
            <person name="Amann R."/>
            <person name="Jetten M.S.M."/>
            <person name="Mascher T."/>
            <person name="Medema M.H."/>
            <person name="Devos D.P."/>
            <person name="Kaster A.-K."/>
            <person name="Ovreas L."/>
            <person name="Rohde M."/>
            <person name="Galperin M.Y."/>
            <person name="Jogler C."/>
        </authorList>
    </citation>
    <scope>NUCLEOTIDE SEQUENCE [LARGE SCALE GENOMIC DNA]</scope>
    <source>
        <strain evidence="2 3">Pan189</strain>
    </source>
</reference>
<dbReference type="GO" id="GO:0005884">
    <property type="term" value="C:actin filament"/>
    <property type="evidence" value="ECO:0007669"/>
    <property type="project" value="TreeGrafter"/>
</dbReference>
<dbReference type="InterPro" id="IPR011487">
    <property type="entry name" value="DUF1598"/>
</dbReference>
<evidence type="ECO:0000313" key="2">
    <source>
        <dbReference type="EMBL" id="QDT38162.1"/>
    </source>
</evidence>
<dbReference type="EMBL" id="CP036268">
    <property type="protein sequence ID" value="QDT38162.1"/>
    <property type="molecule type" value="Genomic_DNA"/>
</dbReference>
<accession>A0A517R2Q9</accession>
<gene>
    <name evidence="2" type="ORF">Pan189_25520</name>
</gene>
<dbReference type="RefSeq" id="WP_145364207.1">
    <property type="nucleotide sequence ID" value="NZ_CP036268.1"/>
</dbReference>
<evidence type="ECO:0000313" key="3">
    <source>
        <dbReference type="Proteomes" id="UP000317318"/>
    </source>
</evidence>
<dbReference type="AlphaFoldDB" id="A0A517R2Q9"/>
<feature type="chain" id="PRO_5021858676" description="DUF1598 domain-containing protein" evidence="1">
    <location>
        <begin position="34"/>
        <end position="490"/>
    </location>
</feature>
<dbReference type="Pfam" id="PF07643">
    <property type="entry name" value="DUF1598"/>
    <property type="match status" value="1"/>
</dbReference>
<dbReference type="PANTHER" id="PTHR48226">
    <property type="entry name" value="OS06G0326200 PROTEIN"/>
    <property type="match status" value="1"/>
</dbReference>
<evidence type="ECO:0008006" key="4">
    <source>
        <dbReference type="Google" id="ProtNLM"/>
    </source>
</evidence>
<keyword evidence="1" id="KW-0732">Signal</keyword>